<gene>
    <name evidence="2" type="ORF">Pan181_00930</name>
    <name evidence="3" type="ORF">Pan181_03610</name>
    <name evidence="4" type="ORF">Pan181_04500</name>
    <name evidence="5" type="ORF">Pan181_05450</name>
    <name evidence="6" type="ORF">Pan181_06720</name>
    <name evidence="7" type="ORF">Pan181_10120</name>
    <name evidence="8" type="ORF">Pan181_13620</name>
    <name evidence="9" type="ORF">Pan181_16380</name>
    <name evidence="10" type="ORF">Pan181_21360</name>
    <name evidence="11" type="ORF">Pan181_26090</name>
    <name evidence="12" type="ORF">Pan181_26680</name>
    <name evidence="13" type="ORF">Pan181_27720</name>
    <name evidence="14" type="ORF">Pan181_27770</name>
    <name evidence="15" type="ORF">Pan181_27790</name>
    <name evidence="16" type="ORF">Pan181_28030</name>
    <name evidence="17" type="ORF">Pan181_29280</name>
    <name evidence="18" type="ORF">Pan181_29420</name>
    <name evidence="19" type="ORF">Pan181_30610</name>
    <name evidence="20" type="ORF">Pan181_31270</name>
    <name evidence="21" type="ORF">Pan181_31650</name>
    <name evidence="22" type="ORF">Pan181_32170</name>
    <name evidence="23" type="ORF">Pan181_32360</name>
    <name evidence="24" type="ORF">Pan181_33860</name>
    <name evidence="25" type="ORF">Pan181_34370</name>
    <name evidence="26" type="ORF">Pan181_35650</name>
    <name evidence="27" type="ORF">Pan181_36970</name>
    <name evidence="28" type="ORF">Pan181_37710</name>
    <name evidence="29" type="ORF">Pan181_37740</name>
    <name evidence="30" type="ORF">Pan181_39260</name>
    <name evidence="31" type="ORF">Pan181_42470</name>
    <name evidence="32" type="ORF">Pan181_42710</name>
    <name evidence="33" type="ORF">Pan181_46130</name>
    <name evidence="34" type="ORF">Pan181_47280</name>
    <name evidence="35" type="ORF">Pan181_48880</name>
    <name evidence="36" type="ORF">Pan181_49430</name>
    <name evidence="37" type="ORF">Pan181_51040</name>
    <name evidence="38" type="ORF">Pan181_51250</name>
</gene>
<dbReference type="EMBL" id="CP036278">
    <property type="protein sequence ID" value="QDU54181.1"/>
    <property type="molecule type" value="Genomic_DNA"/>
</dbReference>
<dbReference type="Proteomes" id="UP000315750">
    <property type="component" value="Chromosome"/>
</dbReference>
<dbReference type="EMBL" id="CP036278">
    <property type="protein sequence ID" value="QDU57172.1"/>
    <property type="molecule type" value="Genomic_DNA"/>
</dbReference>
<dbReference type="EMBL" id="CP036278">
    <property type="protein sequence ID" value="QDU58491.1"/>
    <property type="molecule type" value="Genomic_DNA"/>
</dbReference>
<evidence type="ECO:0000313" key="32">
    <source>
        <dbReference type="EMBL" id="QDU58045.1"/>
    </source>
</evidence>
<evidence type="ECO:0000313" key="22">
    <source>
        <dbReference type="EMBL" id="QDU57005.1"/>
    </source>
</evidence>
<dbReference type="EMBL" id="CP036278">
    <property type="protein sequence ID" value="QDU57022.1"/>
    <property type="molecule type" value="Genomic_DNA"/>
</dbReference>
<evidence type="ECO:0000313" key="37">
    <source>
        <dbReference type="EMBL" id="QDU58864.1"/>
    </source>
</evidence>
<proteinExistence type="predicted"/>
<dbReference type="EMBL" id="CP036278">
    <property type="protein sequence ID" value="QDU56569.1"/>
    <property type="molecule type" value="Genomic_DNA"/>
</dbReference>
<dbReference type="EMBL" id="CP036278">
    <property type="protein sequence ID" value="QDU56567.1"/>
    <property type="molecule type" value="Genomic_DNA"/>
</dbReference>
<dbReference type="Pfam" id="PF13358">
    <property type="entry name" value="DDE_3"/>
    <property type="match status" value="1"/>
</dbReference>
<dbReference type="KEGG" id="amuc:Pan181_13620"/>
<dbReference type="KEGG" id="amuc:Pan181_29280"/>
<evidence type="ECO:0000313" key="13">
    <source>
        <dbReference type="EMBL" id="QDU56562.1"/>
    </source>
</evidence>
<dbReference type="EMBL" id="CP036278">
    <property type="protein sequence ID" value="QDU54829.1"/>
    <property type="molecule type" value="Genomic_DNA"/>
</dbReference>
<dbReference type="EMBL" id="CP036278">
    <property type="protein sequence ID" value="QDU56562.1"/>
    <property type="molecule type" value="Genomic_DNA"/>
</dbReference>
<dbReference type="EMBL" id="CP036278">
    <property type="protein sequence ID" value="QDU55449.1"/>
    <property type="molecule type" value="Genomic_DNA"/>
</dbReference>
<evidence type="ECO:0000313" key="9">
    <source>
        <dbReference type="EMBL" id="QDU55449.1"/>
    </source>
</evidence>
<dbReference type="KEGG" id="amuc:Pan181_32360"/>
<evidence type="ECO:0000313" key="12">
    <source>
        <dbReference type="EMBL" id="QDU56459.1"/>
    </source>
</evidence>
<reference evidence="18 39" key="1">
    <citation type="submission" date="2019-02" db="EMBL/GenBank/DDBJ databases">
        <title>Deep-cultivation of Planctomycetes and their phenomic and genomic characterization uncovers novel biology.</title>
        <authorList>
            <person name="Wiegand S."/>
            <person name="Jogler M."/>
            <person name="Boedeker C."/>
            <person name="Pinto D."/>
            <person name="Vollmers J."/>
            <person name="Rivas-Marin E."/>
            <person name="Kohn T."/>
            <person name="Peeters S.H."/>
            <person name="Heuer A."/>
            <person name="Rast P."/>
            <person name="Oberbeckmann S."/>
            <person name="Bunk B."/>
            <person name="Jeske O."/>
            <person name="Meyerdierks A."/>
            <person name="Storesund J.E."/>
            <person name="Kallscheuer N."/>
            <person name="Luecker S."/>
            <person name="Lage O.M."/>
            <person name="Pohl T."/>
            <person name="Merkel B.J."/>
            <person name="Hornburger P."/>
            <person name="Mueller R.-W."/>
            <person name="Bruemmer F."/>
            <person name="Labrenz M."/>
            <person name="Spormann A.M."/>
            <person name="Op den Camp H."/>
            <person name="Overmann J."/>
            <person name="Amann R."/>
            <person name="Jetten M.S.M."/>
            <person name="Mascher T."/>
            <person name="Medema M.H."/>
            <person name="Devos D.P."/>
            <person name="Kaster A.-K."/>
            <person name="Ovreas L."/>
            <person name="Rohde M."/>
            <person name="Galperin M.Y."/>
            <person name="Jogler C."/>
        </authorList>
    </citation>
    <scope>NUCLEOTIDE SEQUENCE [LARGE SCALE GENOMIC DNA]</scope>
    <source>
        <strain evidence="18 39">Pan181</strain>
    </source>
</reference>
<dbReference type="EMBL" id="CP036278">
    <property type="protein sequence ID" value="QDU58649.1"/>
    <property type="molecule type" value="Genomic_DNA"/>
</dbReference>
<dbReference type="KEGG" id="amuc:Pan181_31270"/>
<evidence type="ECO:0000259" key="1">
    <source>
        <dbReference type="Pfam" id="PF13358"/>
    </source>
</evidence>
<dbReference type="EMBL" id="CP036278">
    <property type="protein sequence ID" value="QDU56849.1"/>
    <property type="molecule type" value="Genomic_DNA"/>
</dbReference>
<evidence type="ECO:0000313" key="19">
    <source>
        <dbReference type="EMBL" id="QDU56849.1"/>
    </source>
</evidence>
<dbReference type="EMBL" id="CP036278">
    <property type="protein sequence ID" value="QDU57556.1"/>
    <property type="molecule type" value="Genomic_DNA"/>
</dbReference>
<dbReference type="EMBL" id="CP036278">
    <property type="protein sequence ID" value="QDU58045.1"/>
    <property type="molecule type" value="Genomic_DNA"/>
</dbReference>
<dbReference type="EMBL" id="CP036278">
    <property type="protein sequence ID" value="QDU57704.1"/>
    <property type="molecule type" value="Genomic_DNA"/>
</dbReference>
<evidence type="ECO:0000313" key="29">
    <source>
        <dbReference type="EMBL" id="QDU57556.1"/>
    </source>
</evidence>
<dbReference type="KEGG" id="amuc:Pan181_29420"/>
<evidence type="ECO:0000313" key="31">
    <source>
        <dbReference type="EMBL" id="QDU58022.1"/>
    </source>
</evidence>
<evidence type="ECO:0000313" key="26">
    <source>
        <dbReference type="EMBL" id="QDU57350.1"/>
    </source>
</evidence>
<dbReference type="KEGG" id="amuc:Pan181_31650"/>
<dbReference type="EMBL" id="CP036278">
    <property type="protein sequence ID" value="QDU57350.1"/>
    <property type="molecule type" value="Genomic_DNA"/>
</dbReference>
<dbReference type="KEGG" id="amuc:Pan181_10120"/>
<dbReference type="KEGG" id="amuc:Pan181_46130"/>
<evidence type="ECO:0000313" key="3">
    <source>
        <dbReference type="EMBL" id="QDU54181.1"/>
    </source>
</evidence>
<dbReference type="KEGG" id="amuc:Pan181_34370"/>
<dbReference type="EMBL" id="CP036278">
    <property type="protein sequence ID" value="QDU54490.1"/>
    <property type="molecule type" value="Genomic_DNA"/>
</dbReference>
<dbReference type="KEGG" id="amuc:Pan181_04500"/>
<evidence type="ECO:0000313" key="5">
    <source>
        <dbReference type="EMBL" id="QDU54364.1"/>
    </source>
</evidence>
<name>A0A518APU7_9BACT</name>
<dbReference type="KEGG" id="amuc:Pan181_47280"/>
<evidence type="ECO:0000313" key="8">
    <source>
        <dbReference type="EMBL" id="QDU55176.1"/>
    </source>
</evidence>
<dbReference type="EMBL" id="CP036278">
    <property type="protein sequence ID" value="QDU56593.1"/>
    <property type="molecule type" value="Genomic_DNA"/>
</dbReference>
<organism evidence="18 39">
    <name type="scientific">Aeoliella mucimassa</name>
    <dbReference type="NCBI Taxonomy" id="2527972"/>
    <lineage>
        <taxon>Bacteria</taxon>
        <taxon>Pseudomonadati</taxon>
        <taxon>Planctomycetota</taxon>
        <taxon>Planctomycetia</taxon>
        <taxon>Pirellulales</taxon>
        <taxon>Lacipirellulaceae</taxon>
        <taxon>Aeoliella</taxon>
    </lineage>
</organism>
<evidence type="ECO:0000313" key="34">
    <source>
        <dbReference type="EMBL" id="QDU58491.1"/>
    </source>
</evidence>
<dbReference type="EMBL" id="CP036278">
    <property type="protein sequence ID" value="QDU58864.1"/>
    <property type="molecule type" value="Genomic_DNA"/>
</dbReference>
<evidence type="ECO:0000313" key="16">
    <source>
        <dbReference type="EMBL" id="QDU56593.1"/>
    </source>
</evidence>
<evidence type="ECO:0000313" key="24">
    <source>
        <dbReference type="EMBL" id="QDU57172.1"/>
    </source>
</evidence>
<evidence type="ECO:0000313" key="20">
    <source>
        <dbReference type="EMBL" id="QDU56915.1"/>
    </source>
</evidence>
<evidence type="ECO:0000313" key="21">
    <source>
        <dbReference type="EMBL" id="QDU56953.1"/>
    </source>
</evidence>
<evidence type="ECO:0000313" key="38">
    <source>
        <dbReference type="EMBL" id="QDU58885.1"/>
    </source>
</evidence>
<dbReference type="KEGG" id="amuc:Pan181_36970"/>
<dbReference type="KEGG" id="amuc:Pan181_32170"/>
<dbReference type="KEGG" id="amuc:Pan181_39260"/>
<dbReference type="EMBL" id="CP036278">
    <property type="protein sequence ID" value="QDU54364.1"/>
    <property type="molecule type" value="Genomic_DNA"/>
</dbReference>
<dbReference type="KEGG" id="amuc:Pan181_35650"/>
<evidence type="ECO:0000313" key="28">
    <source>
        <dbReference type="EMBL" id="QDU57553.1"/>
    </source>
</evidence>
<dbReference type="EMBL" id="CP036278">
    <property type="protein sequence ID" value="QDU58703.1"/>
    <property type="molecule type" value="Genomic_DNA"/>
</dbReference>
<evidence type="ECO:0000313" key="27">
    <source>
        <dbReference type="EMBL" id="QDU57480.1"/>
    </source>
</evidence>
<dbReference type="EMBL" id="CP036278">
    <property type="protein sequence ID" value="QDU54269.1"/>
    <property type="molecule type" value="Genomic_DNA"/>
</dbReference>
<evidence type="ECO:0000313" key="33">
    <source>
        <dbReference type="EMBL" id="QDU58379.1"/>
    </source>
</evidence>
<dbReference type="KEGG" id="amuc:Pan181_26090"/>
<dbReference type="EMBL" id="CP036278">
    <property type="protein sequence ID" value="QDU56915.1"/>
    <property type="molecule type" value="Genomic_DNA"/>
</dbReference>
<dbReference type="KEGG" id="amuc:Pan181_42470"/>
<dbReference type="EMBL" id="CP036278">
    <property type="protein sequence ID" value="QDU57553.1"/>
    <property type="molecule type" value="Genomic_DNA"/>
</dbReference>
<dbReference type="KEGG" id="amuc:Pan181_33860"/>
<dbReference type="KEGG" id="amuc:Pan181_03610"/>
<dbReference type="EMBL" id="CP036278">
    <property type="protein sequence ID" value="QDU55176.1"/>
    <property type="molecule type" value="Genomic_DNA"/>
</dbReference>
<dbReference type="KEGG" id="amuc:Pan181_16380"/>
<accession>A0A518APU7</accession>
<evidence type="ECO:0000313" key="2">
    <source>
        <dbReference type="EMBL" id="QDU53915.1"/>
    </source>
</evidence>
<dbReference type="EMBL" id="CP036278">
    <property type="protein sequence ID" value="QDU53915.1"/>
    <property type="molecule type" value="Genomic_DNA"/>
</dbReference>
<evidence type="ECO:0000313" key="25">
    <source>
        <dbReference type="EMBL" id="QDU57223.1"/>
    </source>
</evidence>
<dbReference type="KEGG" id="amuc:Pan181_21360"/>
<dbReference type="KEGG" id="amuc:Pan181_51250"/>
<dbReference type="KEGG" id="amuc:Pan181_05450"/>
<evidence type="ECO:0000313" key="10">
    <source>
        <dbReference type="EMBL" id="QDU55934.1"/>
    </source>
</evidence>
<dbReference type="InterPro" id="IPR047655">
    <property type="entry name" value="Transpos_IS630-like"/>
</dbReference>
<dbReference type="EMBL" id="CP036278">
    <property type="protein sequence ID" value="QDU58885.1"/>
    <property type="molecule type" value="Genomic_DNA"/>
</dbReference>
<dbReference type="KEGG" id="amuc:Pan181_48880"/>
<dbReference type="EMBL" id="CP036278">
    <property type="protein sequence ID" value="QDU55934.1"/>
    <property type="molecule type" value="Genomic_DNA"/>
</dbReference>
<dbReference type="NCBIfam" id="NF033545">
    <property type="entry name" value="transpos_IS630"/>
    <property type="match status" value="1"/>
</dbReference>
<dbReference type="EMBL" id="CP036278">
    <property type="protein sequence ID" value="QDU56400.1"/>
    <property type="molecule type" value="Genomic_DNA"/>
</dbReference>
<dbReference type="KEGG" id="amuc:Pan181_49430"/>
<feature type="domain" description="Tc1-like transposase DDE" evidence="1">
    <location>
        <begin position="44"/>
        <end position="193"/>
    </location>
</feature>
<keyword evidence="39" id="KW-1185">Reference proteome</keyword>
<evidence type="ECO:0000313" key="39">
    <source>
        <dbReference type="Proteomes" id="UP000315750"/>
    </source>
</evidence>
<dbReference type="KEGG" id="amuc:Pan181_37710"/>
<dbReference type="KEGG" id="amuc:Pan181_27770"/>
<evidence type="ECO:0000313" key="4">
    <source>
        <dbReference type="EMBL" id="QDU54269.1"/>
    </source>
</evidence>
<dbReference type="EMBL" id="CP036278">
    <property type="protein sequence ID" value="QDU57223.1"/>
    <property type="molecule type" value="Genomic_DNA"/>
</dbReference>
<dbReference type="KEGG" id="amuc:Pan181_28030"/>
<dbReference type="EMBL" id="CP036278">
    <property type="protein sequence ID" value="QDU56953.1"/>
    <property type="molecule type" value="Genomic_DNA"/>
</dbReference>
<dbReference type="EMBL" id="CP036278">
    <property type="protein sequence ID" value="QDU56459.1"/>
    <property type="molecule type" value="Genomic_DNA"/>
</dbReference>
<dbReference type="EMBL" id="CP036278">
    <property type="protein sequence ID" value="QDU56732.1"/>
    <property type="molecule type" value="Genomic_DNA"/>
</dbReference>
<evidence type="ECO:0000313" key="6">
    <source>
        <dbReference type="EMBL" id="QDU54490.1"/>
    </source>
</evidence>
<dbReference type="EMBL" id="CP036278">
    <property type="protein sequence ID" value="QDU57005.1"/>
    <property type="molecule type" value="Genomic_DNA"/>
</dbReference>
<dbReference type="KEGG" id="amuc:Pan181_06720"/>
<evidence type="ECO:0000313" key="35">
    <source>
        <dbReference type="EMBL" id="QDU58649.1"/>
    </source>
</evidence>
<protein>
    <recommendedName>
        <fullName evidence="1">Tc1-like transposase DDE domain-containing protein</fullName>
    </recommendedName>
</protein>
<dbReference type="KEGG" id="amuc:Pan181_00930"/>
<evidence type="ECO:0000313" key="11">
    <source>
        <dbReference type="EMBL" id="QDU56400.1"/>
    </source>
</evidence>
<dbReference type="EMBL" id="CP036278">
    <property type="protein sequence ID" value="QDU58022.1"/>
    <property type="molecule type" value="Genomic_DNA"/>
</dbReference>
<dbReference type="EMBL" id="CP036278">
    <property type="protein sequence ID" value="QDU56718.1"/>
    <property type="molecule type" value="Genomic_DNA"/>
</dbReference>
<dbReference type="AlphaFoldDB" id="A0A518APU7"/>
<evidence type="ECO:0000313" key="15">
    <source>
        <dbReference type="EMBL" id="QDU56569.1"/>
    </source>
</evidence>
<dbReference type="KEGG" id="amuc:Pan181_27790"/>
<evidence type="ECO:0000313" key="18">
    <source>
        <dbReference type="EMBL" id="QDU56732.1"/>
    </source>
</evidence>
<evidence type="ECO:0000313" key="7">
    <source>
        <dbReference type="EMBL" id="QDU54829.1"/>
    </source>
</evidence>
<dbReference type="InterPro" id="IPR038717">
    <property type="entry name" value="Tc1-like_DDE_dom"/>
</dbReference>
<dbReference type="EMBL" id="CP036278">
    <property type="protein sequence ID" value="QDU58379.1"/>
    <property type="molecule type" value="Genomic_DNA"/>
</dbReference>
<evidence type="ECO:0000313" key="30">
    <source>
        <dbReference type="EMBL" id="QDU57704.1"/>
    </source>
</evidence>
<dbReference type="KEGG" id="amuc:Pan181_37740"/>
<dbReference type="KEGG" id="amuc:Pan181_27720"/>
<evidence type="ECO:0000313" key="17">
    <source>
        <dbReference type="EMBL" id="QDU56718.1"/>
    </source>
</evidence>
<evidence type="ECO:0000313" key="23">
    <source>
        <dbReference type="EMBL" id="QDU57022.1"/>
    </source>
</evidence>
<dbReference type="KEGG" id="amuc:Pan181_42710"/>
<dbReference type="KEGG" id="amuc:Pan181_51040"/>
<dbReference type="EMBL" id="CP036278">
    <property type="protein sequence ID" value="QDU57480.1"/>
    <property type="molecule type" value="Genomic_DNA"/>
</dbReference>
<sequence length="231" mass="27188">MAQGTRPEAVAKKTWCVPKLNDEFCERMEDVLEQYEKPLDPNEPVVCLDEQPYQRVDDARPPEPAAPGKIAKQDYEYRRCGTCSVFVAVEPKAGKRFVQAKRHRKRADFARFVRDLLKRYPDAERVHLVMDNLNTHNEKSLIETFGEEAARPMLERIVWHFTPKHASWLNMAEIEISAIQRQCLGRRLASLDKVQSELSHCSRDRNRKKIKINWTFHRKDAKRVFPELYRK</sequence>
<evidence type="ECO:0000313" key="14">
    <source>
        <dbReference type="EMBL" id="QDU56567.1"/>
    </source>
</evidence>
<dbReference type="KEGG" id="amuc:Pan181_30610"/>
<dbReference type="KEGG" id="amuc:Pan181_26680"/>
<evidence type="ECO:0000313" key="36">
    <source>
        <dbReference type="EMBL" id="QDU58703.1"/>
    </source>
</evidence>